<sequence length="152" mass="17495">MKTWIKVLGYVAAGVLLIQLIPVDQSNPPVDKTVNFMDLQKTPASVRQIIEKSCYDCHSFETKYPPVAKIAPISWSIAHNVQKARENLNFSTWGLYNSDQKKDILKRAAEMVEEKKMPVPGYIAQHPEARLNMEQRKALSSFFKEMLEEHQY</sequence>
<name>A0A931EA69_9FLAO</name>
<reference evidence="2" key="1">
    <citation type="submission" date="2020-11" db="EMBL/GenBank/DDBJ databases">
        <title>Genome seq and assembly of Planobacterium sp.</title>
        <authorList>
            <person name="Chhetri G."/>
        </authorList>
    </citation>
    <scope>NUCLEOTIDE SEQUENCE</scope>
    <source>
        <strain evidence="2">GCR5</strain>
    </source>
</reference>
<protein>
    <submittedName>
        <fullName evidence="2">Heme-binding domain-containing protein</fullName>
    </submittedName>
</protein>
<dbReference type="SMART" id="SM01235">
    <property type="entry name" value="Haem_bd"/>
    <property type="match status" value="1"/>
</dbReference>
<dbReference type="InterPro" id="IPR025992">
    <property type="entry name" value="Haem-bd"/>
</dbReference>
<comment type="caution">
    <text evidence="2">The sequence shown here is derived from an EMBL/GenBank/DDBJ whole genome shotgun (WGS) entry which is preliminary data.</text>
</comment>
<evidence type="ECO:0000313" key="3">
    <source>
        <dbReference type="Proteomes" id="UP000694480"/>
    </source>
</evidence>
<proteinExistence type="predicted"/>
<evidence type="ECO:0000259" key="1">
    <source>
        <dbReference type="SMART" id="SM01235"/>
    </source>
</evidence>
<gene>
    <name evidence="2" type="ORF">IC612_08720</name>
</gene>
<dbReference type="Proteomes" id="UP000694480">
    <property type="component" value="Unassembled WGS sequence"/>
</dbReference>
<keyword evidence="3" id="KW-1185">Reference proteome</keyword>
<organism evidence="2 3">
    <name type="scientific">Planobacterium oryzisoli</name>
    <dbReference type="NCBI Taxonomy" id="2771435"/>
    <lineage>
        <taxon>Bacteria</taxon>
        <taxon>Pseudomonadati</taxon>
        <taxon>Bacteroidota</taxon>
        <taxon>Flavobacteriia</taxon>
        <taxon>Flavobacteriales</taxon>
        <taxon>Weeksellaceae</taxon>
        <taxon>Chryseobacterium group</taxon>
        <taxon>Chryseobacterium</taxon>
    </lineage>
</organism>
<dbReference type="EMBL" id="JADKYY010000011">
    <property type="protein sequence ID" value="MBF5027877.1"/>
    <property type="molecule type" value="Genomic_DNA"/>
</dbReference>
<dbReference type="Pfam" id="PF14376">
    <property type="entry name" value="Haem_bd"/>
    <property type="match status" value="1"/>
</dbReference>
<dbReference type="AlphaFoldDB" id="A0A931EA69"/>
<feature type="domain" description="Haem-binding" evidence="1">
    <location>
        <begin position="12"/>
        <end position="147"/>
    </location>
</feature>
<evidence type="ECO:0000313" key="2">
    <source>
        <dbReference type="EMBL" id="MBF5027877.1"/>
    </source>
</evidence>
<accession>A0A931EA69</accession>